<evidence type="ECO:0000259" key="6">
    <source>
        <dbReference type="Pfam" id="PF03717"/>
    </source>
</evidence>
<dbReference type="AlphaFoldDB" id="A0A0T6LVW3"/>
<reference evidence="7 8" key="1">
    <citation type="submission" date="2015-10" db="EMBL/GenBank/DDBJ databases">
        <title>Draft genome sequence of pyrrolomycin-producing Streptomyces vitaminophilus.</title>
        <authorList>
            <person name="Graham D.E."/>
            <person name="Mahan K.M."/>
            <person name="Klingeman D.M."/>
            <person name="Hettich R.L."/>
            <person name="Parry R.J."/>
        </authorList>
    </citation>
    <scope>NUCLEOTIDE SEQUENCE [LARGE SCALE GENOMIC DNA]</scope>
    <source>
        <strain evidence="7 8">ATCC 31673</strain>
    </source>
</reference>
<dbReference type="Gene3D" id="3.90.1310.10">
    <property type="entry name" value="Penicillin-binding protein 2a (Domain 2)"/>
    <property type="match status" value="1"/>
</dbReference>
<dbReference type="InterPro" id="IPR012338">
    <property type="entry name" value="Beta-lactam/transpept-like"/>
</dbReference>
<dbReference type="PANTHER" id="PTHR30627:SF1">
    <property type="entry name" value="PEPTIDOGLYCAN D,D-TRANSPEPTIDASE FTSI"/>
    <property type="match status" value="1"/>
</dbReference>
<comment type="caution">
    <text evidence="7">The sequence shown here is derived from an EMBL/GenBank/DDBJ whole genome shotgun (WGS) entry which is preliminary data.</text>
</comment>
<proteinExistence type="inferred from homology"/>
<evidence type="ECO:0000256" key="4">
    <source>
        <dbReference type="SAM" id="MobiDB-lite"/>
    </source>
</evidence>
<dbReference type="GO" id="GO:0008658">
    <property type="term" value="F:penicillin binding"/>
    <property type="evidence" value="ECO:0007669"/>
    <property type="project" value="InterPro"/>
</dbReference>
<evidence type="ECO:0000259" key="5">
    <source>
        <dbReference type="Pfam" id="PF00905"/>
    </source>
</evidence>
<feature type="region of interest" description="Disordered" evidence="4">
    <location>
        <begin position="185"/>
        <end position="213"/>
    </location>
</feature>
<dbReference type="GO" id="GO:0005886">
    <property type="term" value="C:plasma membrane"/>
    <property type="evidence" value="ECO:0007669"/>
    <property type="project" value="TreeGrafter"/>
</dbReference>
<name>A0A0T6LVW3_WENVI</name>
<dbReference type="eggNOG" id="COG0768">
    <property type="taxonomic scope" value="Bacteria"/>
</dbReference>
<dbReference type="InterPro" id="IPR001460">
    <property type="entry name" value="PCN-bd_Tpept"/>
</dbReference>
<accession>A0A0T6LVW3</accession>
<dbReference type="OrthoDB" id="9789078at2"/>
<evidence type="ECO:0000313" key="7">
    <source>
        <dbReference type="EMBL" id="KRV50129.1"/>
    </source>
</evidence>
<evidence type="ECO:0000256" key="2">
    <source>
        <dbReference type="ARBA" id="ARBA00007171"/>
    </source>
</evidence>
<protein>
    <submittedName>
        <fullName evidence="7">Cell division protein</fullName>
    </submittedName>
</protein>
<dbReference type="STRING" id="76728.AQ490_17095"/>
<dbReference type="Gene3D" id="3.40.710.10">
    <property type="entry name" value="DD-peptidase/beta-lactamase superfamily"/>
    <property type="match status" value="1"/>
</dbReference>
<sequence>MGLAMVLVVFVGRLLQLQVVDASAYAAKAAVNRYVEVPLPADRGAITDRNGVRLATTVDAYDITADPYLFTPEQAGTPDAPARAAALLSPVVGVDRATLEKKLSTPDSRYVLLARQRSPQAWKKIKDLKASLAGATGGNVLAGVFAQEHSKRVYPAGDLAAGVLGFVNTSGEGGAGLEQVLQDRLSGKDGKRTNARAGGRQVSGAGTREQPAVPGEDVELTLDRDIQWAAQDAITRQVEESAADRGYVIVQDTRTGEVLAMASAPGFDPNDYARADPEQLGNPALQDAYEPGSVSKLMTMAAVLEEGVATWDTKITVPNTLRRADRVFHDDIDHPTWYLTLNGVLAKSSNLGTITVAEALGGDQAESNRILHRYLRKFGIGSKTGVGLPGETQGLLASPEDWNASQQYTIPFGQGLSVNALQSTSVFSTVANGGVRVEPSLIRGSTGPDGKFVPAPAPKKTRVISERNAKTLSRMLESVVGDDQGTGTRAQIPGYRVAGKTGTANRVDPVTGQYSGYTSSFLGFAPADNPRLTVSCVIQNPTRGSYFGGQICGPVFKRVMEFSLKTLKVPPTGTKASALPVEFTPGPG</sequence>
<dbReference type="InterPro" id="IPR050515">
    <property type="entry name" value="Beta-lactam/transpept"/>
</dbReference>
<dbReference type="GO" id="GO:0071555">
    <property type="term" value="P:cell wall organization"/>
    <property type="evidence" value="ECO:0007669"/>
    <property type="project" value="TreeGrafter"/>
</dbReference>
<feature type="domain" description="Penicillin-binding protein dimerisation" evidence="6">
    <location>
        <begin position="39"/>
        <end position="202"/>
    </location>
</feature>
<keyword evidence="8" id="KW-1185">Reference proteome</keyword>
<keyword evidence="7" id="KW-0131">Cell cycle</keyword>
<feature type="domain" description="Penicillin-binding protein transpeptidase" evidence="5">
    <location>
        <begin position="246"/>
        <end position="561"/>
    </location>
</feature>
<dbReference type="RefSeq" id="WP_018382658.1">
    <property type="nucleotide sequence ID" value="NZ_LLZU01000006.1"/>
</dbReference>
<comment type="similarity">
    <text evidence="2">Belongs to the transpeptidase family.</text>
</comment>
<evidence type="ECO:0000256" key="1">
    <source>
        <dbReference type="ARBA" id="ARBA00004370"/>
    </source>
</evidence>
<dbReference type="Gene3D" id="3.30.450.330">
    <property type="match status" value="1"/>
</dbReference>
<dbReference type="Proteomes" id="UP000050867">
    <property type="component" value="Unassembled WGS sequence"/>
</dbReference>
<dbReference type="InterPro" id="IPR036138">
    <property type="entry name" value="PBP_dimer_sf"/>
</dbReference>
<dbReference type="GO" id="GO:0051301">
    <property type="term" value="P:cell division"/>
    <property type="evidence" value="ECO:0007669"/>
    <property type="project" value="UniProtKB-KW"/>
</dbReference>
<dbReference type="SUPFAM" id="SSF56519">
    <property type="entry name" value="Penicillin binding protein dimerisation domain"/>
    <property type="match status" value="1"/>
</dbReference>
<dbReference type="SUPFAM" id="SSF56601">
    <property type="entry name" value="beta-lactamase/transpeptidase-like"/>
    <property type="match status" value="1"/>
</dbReference>
<comment type="subcellular location">
    <subcellularLocation>
        <location evidence="1">Membrane</location>
    </subcellularLocation>
</comment>
<gene>
    <name evidence="7" type="ORF">AQ490_17095</name>
</gene>
<dbReference type="PANTHER" id="PTHR30627">
    <property type="entry name" value="PEPTIDOGLYCAN D,D-TRANSPEPTIDASE"/>
    <property type="match status" value="1"/>
</dbReference>
<keyword evidence="7" id="KW-0132">Cell division</keyword>
<dbReference type="InterPro" id="IPR005311">
    <property type="entry name" value="PBP_dimer"/>
</dbReference>
<evidence type="ECO:0000256" key="3">
    <source>
        <dbReference type="ARBA" id="ARBA00023136"/>
    </source>
</evidence>
<keyword evidence="3" id="KW-0472">Membrane</keyword>
<dbReference type="EMBL" id="LLZU01000006">
    <property type="protein sequence ID" value="KRV50129.1"/>
    <property type="molecule type" value="Genomic_DNA"/>
</dbReference>
<dbReference type="Pfam" id="PF03717">
    <property type="entry name" value="PBP_dimer"/>
    <property type="match status" value="1"/>
</dbReference>
<organism evidence="7 8">
    <name type="scientific">Wenjunlia vitaminophila</name>
    <name type="common">Streptomyces vitaminophilus</name>
    <dbReference type="NCBI Taxonomy" id="76728"/>
    <lineage>
        <taxon>Bacteria</taxon>
        <taxon>Bacillati</taxon>
        <taxon>Actinomycetota</taxon>
        <taxon>Actinomycetes</taxon>
        <taxon>Kitasatosporales</taxon>
        <taxon>Streptomycetaceae</taxon>
        <taxon>Wenjunlia</taxon>
    </lineage>
</organism>
<dbReference type="Pfam" id="PF00905">
    <property type="entry name" value="Transpeptidase"/>
    <property type="match status" value="1"/>
</dbReference>
<evidence type="ECO:0000313" key="8">
    <source>
        <dbReference type="Proteomes" id="UP000050867"/>
    </source>
</evidence>